<dbReference type="InterPro" id="IPR000253">
    <property type="entry name" value="FHA_dom"/>
</dbReference>
<evidence type="ECO:0000313" key="2">
    <source>
        <dbReference type="EMBL" id="CAB4252534.1"/>
    </source>
</evidence>
<dbReference type="InterPro" id="IPR008984">
    <property type="entry name" value="SMAD_FHA_dom_sf"/>
</dbReference>
<dbReference type="PROSITE" id="PS50006">
    <property type="entry name" value="FHA_DOMAIN"/>
    <property type="match status" value="1"/>
</dbReference>
<dbReference type="Proteomes" id="UP000644660">
    <property type="component" value="Unassembled WGS sequence"/>
</dbReference>
<dbReference type="GeneID" id="64855663"/>
<name>A0A8H2ZHX1_9SACH</name>
<feature type="domain" description="FHA" evidence="1">
    <location>
        <begin position="98"/>
        <end position="175"/>
    </location>
</feature>
<sequence length="208" mass="24082">MKRYSRSQNSRYDQIKRSKAECKIHPSFEPSGILEAESNNSNGEPLKYVAPPDSVSPDEFWDKIKLTISERPIIKAILYKKGIKEPLREFNLDLKSYYIIGRQLPKEKRNISNENNENDSDSDTTEVILSDIGIPDPGCSKEHSVIQFREKNKKLLPYIMDLNSSNGTTLNGILIPRARYIELRNEDLILFSEFDIDSEYELLFMFVK</sequence>
<gene>
    <name evidence="2" type="ORF">KABA2_01S15884</name>
</gene>
<dbReference type="PANTHER" id="PTHR23308">
    <property type="entry name" value="NUCLEAR INHIBITOR OF PROTEIN PHOSPHATASE-1"/>
    <property type="match status" value="1"/>
</dbReference>
<dbReference type="SMART" id="SM00240">
    <property type="entry name" value="FHA"/>
    <property type="match status" value="1"/>
</dbReference>
<dbReference type="Gene3D" id="2.60.200.20">
    <property type="match status" value="1"/>
</dbReference>
<proteinExistence type="predicted"/>
<reference evidence="2 3" key="1">
    <citation type="submission" date="2020-05" db="EMBL/GenBank/DDBJ databases">
        <authorList>
            <person name="Casaregola S."/>
            <person name="Devillers H."/>
            <person name="Grondin C."/>
        </authorList>
    </citation>
    <scope>NUCLEOTIDE SEQUENCE [LARGE SCALE GENOMIC DNA]</scope>
    <source>
        <strain evidence="2 3">CLIB 1767</strain>
    </source>
</reference>
<organism evidence="2 3">
    <name type="scientific">Maudiozyma barnettii</name>
    <dbReference type="NCBI Taxonomy" id="61262"/>
    <lineage>
        <taxon>Eukaryota</taxon>
        <taxon>Fungi</taxon>
        <taxon>Dikarya</taxon>
        <taxon>Ascomycota</taxon>
        <taxon>Saccharomycotina</taxon>
        <taxon>Saccharomycetes</taxon>
        <taxon>Saccharomycetales</taxon>
        <taxon>Saccharomycetaceae</taxon>
        <taxon>Maudiozyma</taxon>
    </lineage>
</organism>
<keyword evidence="3" id="KW-1185">Reference proteome</keyword>
<dbReference type="EMBL" id="CAEFZW010000001">
    <property type="protein sequence ID" value="CAB4252534.1"/>
    <property type="molecule type" value="Genomic_DNA"/>
</dbReference>
<dbReference type="InterPro" id="IPR050923">
    <property type="entry name" value="Cell_Proc_Reg/RNA_Proc"/>
</dbReference>
<comment type="caution">
    <text evidence="2">The sequence shown here is derived from an EMBL/GenBank/DDBJ whole genome shotgun (WGS) entry which is preliminary data.</text>
</comment>
<protein>
    <submittedName>
        <fullName evidence="2">Similar to Saccharomyces cerevisiae YLR016C PML1 Subunit of the RES complex, which is required for nuclear retention of unspliced pre-mRNAs</fullName>
    </submittedName>
</protein>
<dbReference type="RefSeq" id="XP_041404572.1">
    <property type="nucleotide sequence ID" value="XM_041548638.1"/>
</dbReference>
<evidence type="ECO:0000259" key="1">
    <source>
        <dbReference type="PROSITE" id="PS50006"/>
    </source>
</evidence>
<accession>A0A8H2ZHX1</accession>
<dbReference type="OrthoDB" id="444265at2759"/>
<dbReference type="Pfam" id="PF00498">
    <property type="entry name" value="FHA"/>
    <property type="match status" value="1"/>
</dbReference>
<dbReference type="SUPFAM" id="SSF49879">
    <property type="entry name" value="SMAD/FHA domain"/>
    <property type="match status" value="1"/>
</dbReference>
<evidence type="ECO:0000313" key="3">
    <source>
        <dbReference type="Proteomes" id="UP000644660"/>
    </source>
</evidence>
<dbReference type="AlphaFoldDB" id="A0A8H2ZHX1"/>